<dbReference type="AlphaFoldDB" id="A0A9P3G3F7"/>
<dbReference type="OrthoDB" id="406505at2759"/>
<dbReference type="GO" id="GO:0042742">
    <property type="term" value="P:defense response to bacterium"/>
    <property type="evidence" value="ECO:0007669"/>
    <property type="project" value="InterPro"/>
</dbReference>
<feature type="chain" id="PRO_5040514365" description="Barwin domain-containing protein" evidence="2">
    <location>
        <begin position="21"/>
        <end position="122"/>
    </location>
</feature>
<name>A0A9P3G3F7_9APHY</name>
<feature type="signal peptide" evidence="2">
    <location>
        <begin position="1"/>
        <end position="20"/>
    </location>
</feature>
<reference evidence="4 5" key="1">
    <citation type="submission" date="2021-08" db="EMBL/GenBank/DDBJ databases">
        <title>Draft Genome Sequence of Phanerochaete sordida strain YK-624.</title>
        <authorList>
            <person name="Mori T."/>
            <person name="Dohra H."/>
            <person name="Suzuki T."/>
            <person name="Kawagishi H."/>
            <person name="Hirai H."/>
        </authorList>
    </citation>
    <scope>NUCLEOTIDE SEQUENCE [LARGE SCALE GENOMIC DNA]</scope>
    <source>
        <strain evidence="4 5">YK-624</strain>
    </source>
</reference>
<evidence type="ECO:0000313" key="4">
    <source>
        <dbReference type="EMBL" id="GJE88387.1"/>
    </source>
</evidence>
<gene>
    <name evidence="4" type="ORF">PsYK624_044700</name>
</gene>
<dbReference type="EMBL" id="BPQB01000009">
    <property type="protein sequence ID" value="GJE88387.1"/>
    <property type="molecule type" value="Genomic_DNA"/>
</dbReference>
<evidence type="ECO:0000259" key="3">
    <source>
        <dbReference type="Pfam" id="PF00967"/>
    </source>
</evidence>
<comment type="caution">
    <text evidence="4">The sequence shown here is derived from an EMBL/GenBank/DDBJ whole genome shotgun (WGS) entry which is preliminary data.</text>
</comment>
<dbReference type="Pfam" id="PF00967">
    <property type="entry name" value="Barwin"/>
    <property type="match status" value="1"/>
</dbReference>
<dbReference type="Gene3D" id="2.40.40.10">
    <property type="entry name" value="RlpA-like domain"/>
    <property type="match status" value="1"/>
</dbReference>
<dbReference type="GO" id="GO:0050832">
    <property type="term" value="P:defense response to fungus"/>
    <property type="evidence" value="ECO:0007669"/>
    <property type="project" value="InterPro"/>
</dbReference>
<keyword evidence="1 2" id="KW-0732">Signal</keyword>
<dbReference type="CDD" id="cd22191">
    <property type="entry name" value="DPBB_RlpA_EXP_N-like"/>
    <property type="match status" value="1"/>
</dbReference>
<feature type="domain" description="Barwin" evidence="3">
    <location>
        <begin position="48"/>
        <end position="114"/>
    </location>
</feature>
<organism evidence="4 5">
    <name type="scientific">Phanerochaete sordida</name>
    <dbReference type="NCBI Taxonomy" id="48140"/>
    <lineage>
        <taxon>Eukaryota</taxon>
        <taxon>Fungi</taxon>
        <taxon>Dikarya</taxon>
        <taxon>Basidiomycota</taxon>
        <taxon>Agaricomycotina</taxon>
        <taxon>Agaricomycetes</taxon>
        <taxon>Polyporales</taxon>
        <taxon>Phanerochaetaceae</taxon>
        <taxon>Phanerochaete</taxon>
    </lineage>
</organism>
<keyword evidence="5" id="KW-1185">Reference proteome</keyword>
<dbReference type="InterPro" id="IPR001153">
    <property type="entry name" value="Barwin_dom"/>
</dbReference>
<accession>A0A9P3G3F7</accession>
<dbReference type="Proteomes" id="UP000703269">
    <property type="component" value="Unassembled WGS sequence"/>
</dbReference>
<dbReference type="SUPFAM" id="SSF50685">
    <property type="entry name" value="Barwin-like endoglucanases"/>
    <property type="match status" value="1"/>
</dbReference>
<proteinExistence type="predicted"/>
<dbReference type="PANTHER" id="PTHR31836">
    <property type="match status" value="1"/>
</dbReference>
<dbReference type="PANTHER" id="PTHR31836:SF25">
    <property type="entry name" value="RLPA-LIKE PROTEIN DOUBLE-PSI BETA-BARREL DOMAIN-CONTAINING PROTEIN"/>
    <property type="match status" value="1"/>
</dbReference>
<sequence length="122" mass="12277">MARLATLLFAVAAVLGAASAAPAEKRDSHQGRGTWYDTGLGACGWNNVNSDTVVALPAGAYASGAHCGQHLTVKNVETGATASATVADMCPGCGPNDIDMTPGLFQQLGSLDAGVLTVSWSV</sequence>
<evidence type="ECO:0000256" key="1">
    <source>
        <dbReference type="ARBA" id="ARBA00022729"/>
    </source>
</evidence>
<dbReference type="InterPro" id="IPR051477">
    <property type="entry name" value="Expansin_CellWall"/>
</dbReference>
<protein>
    <recommendedName>
        <fullName evidence="3">Barwin domain-containing protein</fullName>
    </recommendedName>
</protein>
<evidence type="ECO:0000256" key="2">
    <source>
        <dbReference type="SAM" id="SignalP"/>
    </source>
</evidence>
<evidence type="ECO:0000313" key="5">
    <source>
        <dbReference type="Proteomes" id="UP000703269"/>
    </source>
</evidence>
<dbReference type="InterPro" id="IPR036908">
    <property type="entry name" value="RlpA-like_sf"/>
</dbReference>